<reference evidence="5" key="3">
    <citation type="submission" date="2024-02" db="EMBL/GenBank/DDBJ databases">
        <title>Comparative genomics of Cryptococcus and Kwoniella reveals pathogenesis evolution and contrasting modes of karyotype evolution via chromosome fusion or intercentromeric recombination.</title>
        <authorList>
            <person name="Coelho M.A."/>
            <person name="David-Palma M."/>
            <person name="Shea T."/>
            <person name="Bowers K."/>
            <person name="McGinley-Smith S."/>
            <person name="Mohammad A.W."/>
            <person name="Gnirke A."/>
            <person name="Yurkov A.M."/>
            <person name="Nowrousian M."/>
            <person name="Sun S."/>
            <person name="Cuomo C.A."/>
            <person name="Heitman J."/>
        </authorList>
    </citation>
    <scope>NUCLEOTIDE SEQUENCE</scope>
    <source>
        <strain evidence="5">CBS 10117</strain>
    </source>
</reference>
<dbReference type="OrthoDB" id="5283654at2759"/>
<organism evidence="4">
    <name type="scientific">Kwoniella dejecticola CBS 10117</name>
    <dbReference type="NCBI Taxonomy" id="1296121"/>
    <lineage>
        <taxon>Eukaryota</taxon>
        <taxon>Fungi</taxon>
        <taxon>Dikarya</taxon>
        <taxon>Basidiomycota</taxon>
        <taxon>Agaricomycotina</taxon>
        <taxon>Tremellomycetes</taxon>
        <taxon>Tremellales</taxon>
        <taxon>Cryptococcaceae</taxon>
        <taxon>Kwoniella</taxon>
    </lineage>
</organism>
<dbReference type="GeneID" id="28967484"/>
<feature type="domain" description="NmrA-like" evidence="3">
    <location>
        <begin position="16"/>
        <end position="231"/>
    </location>
</feature>
<accession>A0A1A6A7N7</accession>
<dbReference type="InterPro" id="IPR036291">
    <property type="entry name" value="NAD(P)-bd_dom_sf"/>
</dbReference>
<protein>
    <recommendedName>
        <fullName evidence="3">NmrA-like domain-containing protein</fullName>
    </recommendedName>
</protein>
<dbReference type="EMBL" id="KI894030">
    <property type="protein sequence ID" value="OBR86067.1"/>
    <property type="molecule type" value="Genomic_DNA"/>
</dbReference>
<dbReference type="KEGG" id="kdj:28967484"/>
<gene>
    <name evidence="4" type="ORF">I303_03785</name>
    <name evidence="5" type="ORF">I303_103767</name>
</gene>
<dbReference type="InterPro" id="IPR051609">
    <property type="entry name" value="NmrA/Isoflavone_reductase-like"/>
</dbReference>
<dbReference type="RefSeq" id="XP_018263909.1">
    <property type="nucleotide sequence ID" value="XM_018407101.1"/>
</dbReference>
<name>A0A1A6A7N7_9TREE</name>
<keyword evidence="2" id="KW-0560">Oxidoreductase</keyword>
<dbReference type="PANTHER" id="PTHR47706:SF9">
    <property type="entry name" value="NMRA-LIKE DOMAIN-CONTAINING PROTEIN-RELATED"/>
    <property type="match status" value="1"/>
</dbReference>
<dbReference type="Proteomes" id="UP000078595">
    <property type="component" value="Chromosome 4"/>
</dbReference>
<evidence type="ECO:0000256" key="2">
    <source>
        <dbReference type="ARBA" id="ARBA00023002"/>
    </source>
</evidence>
<dbReference type="EMBL" id="CP144533">
    <property type="protein sequence ID" value="WWC61187.1"/>
    <property type="molecule type" value="Genomic_DNA"/>
</dbReference>
<evidence type="ECO:0000313" key="4">
    <source>
        <dbReference type="EMBL" id="OBR86067.1"/>
    </source>
</evidence>
<reference evidence="5" key="2">
    <citation type="submission" date="2013-07" db="EMBL/GenBank/DDBJ databases">
        <authorList>
            <consortium name="The Broad Institute Genome Sequencing Platform"/>
            <person name="Cuomo C."/>
            <person name="Litvintseva A."/>
            <person name="Chen Y."/>
            <person name="Heitman J."/>
            <person name="Sun S."/>
            <person name="Springer D."/>
            <person name="Dromer F."/>
            <person name="Young S.K."/>
            <person name="Zeng Q."/>
            <person name="Gargeya S."/>
            <person name="Fitzgerald M."/>
            <person name="Abouelleil A."/>
            <person name="Alvarado L."/>
            <person name="Berlin A.M."/>
            <person name="Chapman S.B."/>
            <person name="Dewar J."/>
            <person name="Goldberg J."/>
            <person name="Griggs A."/>
            <person name="Gujja S."/>
            <person name="Hansen M."/>
            <person name="Howarth C."/>
            <person name="Imamovic A."/>
            <person name="Larimer J."/>
            <person name="McCowan C."/>
            <person name="Murphy C."/>
            <person name="Pearson M."/>
            <person name="Priest M."/>
            <person name="Roberts A."/>
            <person name="Saif S."/>
            <person name="Shea T."/>
            <person name="Sykes S."/>
            <person name="Wortman J."/>
            <person name="Nusbaum C."/>
            <person name="Birren B."/>
        </authorList>
    </citation>
    <scope>NUCLEOTIDE SEQUENCE</scope>
    <source>
        <strain evidence="5">CBS 10117</strain>
    </source>
</reference>
<reference evidence="4" key="1">
    <citation type="submission" date="2013-07" db="EMBL/GenBank/DDBJ databases">
        <title>The Genome Sequence of Cryptococcus dejecticola CBS10117.</title>
        <authorList>
            <consortium name="The Broad Institute Genome Sequencing Platform"/>
            <person name="Cuomo C."/>
            <person name="Litvintseva A."/>
            <person name="Chen Y."/>
            <person name="Heitman J."/>
            <person name="Sun S."/>
            <person name="Springer D."/>
            <person name="Dromer F."/>
            <person name="Young S.K."/>
            <person name="Zeng Q."/>
            <person name="Gargeya S."/>
            <person name="Fitzgerald M."/>
            <person name="Abouelleil A."/>
            <person name="Alvarado L."/>
            <person name="Berlin A.M."/>
            <person name="Chapman S.B."/>
            <person name="Dewar J."/>
            <person name="Goldberg J."/>
            <person name="Griggs A."/>
            <person name="Gujja S."/>
            <person name="Hansen M."/>
            <person name="Howarth C."/>
            <person name="Imamovic A."/>
            <person name="Larimer J."/>
            <person name="McCowan C."/>
            <person name="Murphy C."/>
            <person name="Pearson M."/>
            <person name="Priest M."/>
            <person name="Roberts A."/>
            <person name="Saif S."/>
            <person name="Shea T."/>
            <person name="Sykes S."/>
            <person name="Wortman J."/>
            <person name="Nusbaum C."/>
            <person name="Birren B."/>
        </authorList>
    </citation>
    <scope>NUCLEOTIDE SEQUENCE [LARGE SCALE GENOMIC DNA]</scope>
    <source>
        <strain evidence="4">CBS 10117</strain>
    </source>
</reference>
<keyword evidence="6" id="KW-1185">Reference proteome</keyword>
<evidence type="ECO:0000313" key="5">
    <source>
        <dbReference type="EMBL" id="WWC61187.1"/>
    </source>
</evidence>
<evidence type="ECO:0000313" key="6">
    <source>
        <dbReference type="Proteomes" id="UP000078595"/>
    </source>
</evidence>
<dbReference type="SUPFAM" id="SSF51735">
    <property type="entry name" value="NAD(P)-binding Rossmann-fold domains"/>
    <property type="match status" value="1"/>
</dbReference>
<dbReference type="AlphaFoldDB" id="A0A1A6A7N7"/>
<dbReference type="GO" id="GO:0016491">
    <property type="term" value="F:oxidoreductase activity"/>
    <property type="evidence" value="ECO:0007669"/>
    <property type="project" value="UniProtKB-KW"/>
</dbReference>
<dbReference type="Gene3D" id="3.40.50.720">
    <property type="entry name" value="NAD(P)-binding Rossmann-like Domain"/>
    <property type="match status" value="1"/>
</dbReference>
<evidence type="ECO:0000256" key="1">
    <source>
        <dbReference type="ARBA" id="ARBA00022857"/>
    </source>
</evidence>
<dbReference type="VEuPathDB" id="FungiDB:I303_03785"/>
<dbReference type="PANTHER" id="PTHR47706">
    <property type="entry name" value="NMRA-LIKE FAMILY PROTEIN"/>
    <property type="match status" value="1"/>
</dbReference>
<sequence length="300" mass="33276">MVSTPQQSTTVPTIGFLGYSGLVGKHILPELIKQHDLGTLDLVILHREASDLSLIPDHIERRTITLDAADLEKNREIVGDLDVVLSAVGAAGFEDQTHLIDALEGSKRLKTFIHSDFGVNFTSEELQTPGLKIVQIKETIIGYAKEKGVPLTSVRTGIFDLLVFMFFAAGTDIKNNKQLMFRDSLKNPLRITTLPYLGYAVAQLLTRPDQFTNQTVQLYDFAPSGQELVDALTDIKNRGPAEMTPYAEEDYQQDLKGDIKTAIRAAFRAKWGDDQWGASDVPPIQGWESQSLVDLIRSYA</sequence>
<dbReference type="STRING" id="1296121.A0A1A6A7N7"/>
<dbReference type="InterPro" id="IPR008030">
    <property type="entry name" value="NmrA-like"/>
</dbReference>
<keyword evidence="1" id="KW-0521">NADP</keyword>
<evidence type="ECO:0000259" key="3">
    <source>
        <dbReference type="Pfam" id="PF05368"/>
    </source>
</evidence>
<proteinExistence type="predicted"/>
<dbReference type="Pfam" id="PF05368">
    <property type="entry name" value="NmrA"/>
    <property type="match status" value="1"/>
</dbReference>